<gene>
    <name evidence="1" type="ORF">BD410DRAFT_757112</name>
</gene>
<name>A0A4Y7PHU8_9AGAM</name>
<proteinExistence type="predicted"/>
<dbReference type="AlphaFoldDB" id="A0A4Y7PHU8"/>
<dbReference type="OrthoDB" id="5945798at2759"/>
<evidence type="ECO:0000313" key="2">
    <source>
        <dbReference type="Proteomes" id="UP000294933"/>
    </source>
</evidence>
<protein>
    <submittedName>
        <fullName evidence="1">Uncharacterized protein</fullName>
    </submittedName>
</protein>
<reference evidence="1 2" key="1">
    <citation type="submission" date="2018-06" db="EMBL/GenBank/DDBJ databases">
        <title>A transcriptomic atlas of mushroom development highlights an independent origin of complex multicellularity.</title>
        <authorList>
            <consortium name="DOE Joint Genome Institute"/>
            <person name="Krizsan K."/>
            <person name="Almasi E."/>
            <person name="Merenyi Z."/>
            <person name="Sahu N."/>
            <person name="Viragh M."/>
            <person name="Koszo T."/>
            <person name="Mondo S."/>
            <person name="Kiss B."/>
            <person name="Balint B."/>
            <person name="Kues U."/>
            <person name="Barry K."/>
            <person name="Hegedus J.C."/>
            <person name="Henrissat B."/>
            <person name="Johnson J."/>
            <person name="Lipzen A."/>
            <person name="Ohm R."/>
            <person name="Nagy I."/>
            <person name="Pangilinan J."/>
            <person name="Yan J."/>
            <person name="Xiong Y."/>
            <person name="Grigoriev I.V."/>
            <person name="Hibbett D.S."/>
            <person name="Nagy L.G."/>
        </authorList>
    </citation>
    <scope>NUCLEOTIDE SEQUENCE [LARGE SCALE GENOMIC DNA]</scope>
    <source>
        <strain evidence="1 2">SZMC22713</strain>
    </source>
</reference>
<organism evidence="1 2">
    <name type="scientific">Rickenella mellea</name>
    <dbReference type="NCBI Taxonomy" id="50990"/>
    <lineage>
        <taxon>Eukaryota</taxon>
        <taxon>Fungi</taxon>
        <taxon>Dikarya</taxon>
        <taxon>Basidiomycota</taxon>
        <taxon>Agaricomycotina</taxon>
        <taxon>Agaricomycetes</taxon>
        <taxon>Hymenochaetales</taxon>
        <taxon>Rickenellaceae</taxon>
        <taxon>Rickenella</taxon>
    </lineage>
</organism>
<dbReference type="STRING" id="50990.A0A4Y7PHU8"/>
<dbReference type="InterPro" id="IPR011990">
    <property type="entry name" value="TPR-like_helical_dom_sf"/>
</dbReference>
<keyword evidence="2" id="KW-1185">Reference proteome</keyword>
<evidence type="ECO:0000313" key="1">
    <source>
        <dbReference type="EMBL" id="TDL14608.1"/>
    </source>
</evidence>
<dbReference type="SUPFAM" id="SSF48452">
    <property type="entry name" value="TPR-like"/>
    <property type="match status" value="1"/>
</dbReference>
<dbReference type="VEuPathDB" id="FungiDB:BD410DRAFT_757112"/>
<dbReference type="Gene3D" id="1.25.40.10">
    <property type="entry name" value="Tetratricopeptide repeat domain"/>
    <property type="match status" value="1"/>
</dbReference>
<dbReference type="Proteomes" id="UP000294933">
    <property type="component" value="Unassembled WGS sequence"/>
</dbReference>
<accession>A0A4Y7PHU8</accession>
<sequence>MRNMHWDPSDTQSYKLREYLPLPGNFETVMNESYGMHNQGQNVKPVPKADLVAEHKSKSATYTPGGNENILWYSKHAVPCSAPLSSLRRVFIKDLKLGTDHRDAVAVLRTILSPRRFGDALQTVVEDEQGTFVYLRIYGPVVGAYVDHFLPEGSVVAVKAPWCQSNQIHGTAVIVHYLTDFVRLAQGGVLYPTKWNLSVPPLAPSASEWFKDEGNKAYKSGRCQTAVVRYTEALNFKPNESLEITILFQPSASQPCIWSF</sequence>
<dbReference type="EMBL" id="ML170322">
    <property type="protein sequence ID" value="TDL14608.1"/>
    <property type="molecule type" value="Genomic_DNA"/>
</dbReference>